<accession>A0AAU7QGT5</accession>
<dbReference type="RefSeq" id="WP_040672858.1">
    <property type="nucleotide sequence ID" value="NZ_CP157948.1"/>
</dbReference>
<organism evidence="1">
    <name type="scientific">Rhodanobacter sp. IGA1.0</name>
    <dbReference type="NCBI Taxonomy" id="3158582"/>
    <lineage>
        <taxon>Bacteria</taxon>
        <taxon>Pseudomonadati</taxon>
        <taxon>Pseudomonadota</taxon>
        <taxon>Gammaproteobacteria</taxon>
        <taxon>Lysobacterales</taxon>
        <taxon>Rhodanobacteraceae</taxon>
        <taxon>Rhodanobacter</taxon>
    </lineage>
</organism>
<gene>
    <name evidence="1" type="ORF">ABNK63_10310</name>
</gene>
<evidence type="ECO:0000313" key="1">
    <source>
        <dbReference type="EMBL" id="XBS88796.1"/>
    </source>
</evidence>
<dbReference type="PROSITE" id="PS51257">
    <property type="entry name" value="PROKAR_LIPOPROTEIN"/>
    <property type="match status" value="1"/>
</dbReference>
<sequence>MKLFLRPTLGIALLLLVSSCVKPRPDQIYRGTYFYNFESSSFTPEGTNENWCLSGDLRKAELPARGPGGPWGSAYVVVRGELGPPGHYCNMGASKYVLTVHDVIEVRDKVARDL</sequence>
<evidence type="ECO:0008006" key="2">
    <source>
        <dbReference type="Google" id="ProtNLM"/>
    </source>
</evidence>
<name>A0AAU7QGT5_9GAMM</name>
<protein>
    <recommendedName>
        <fullName evidence="2">Lipoprotein</fullName>
    </recommendedName>
</protein>
<proteinExistence type="predicted"/>
<dbReference type="EMBL" id="CP157948">
    <property type="protein sequence ID" value="XBS88796.1"/>
    <property type="molecule type" value="Genomic_DNA"/>
</dbReference>
<reference evidence="1" key="1">
    <citation type="submission" date="2024-06" db="EMBL/GenBank/DDBJ databases">
        <authorList>
            <person name="Sun Y."/>
        </authorList>
    </citation>
    <scope>NUCLEOTIDE SEQUENCE</scope>
    <source>
        <strain evidence="1">IGA1.0</strain>
    </source>
</reference>
<dbReference type="AlphaFoldDB" id="A0AAU7QGT5"/>